<sequence>MNMVLIVEDSMEIQELLTDFLQNNHYATMSAYSGTEALLLANMHSFDLILLDLMLPGKSGGQVLTELQHTLNSQTPVLILSAKNSMEEKIQLLRSGADDYLDKPFNLDELLARMELCLKHRSIQSKEVKEESYHIGELRYHPASHRICFKQEEINLTPQEFKILSILIKHPQKIFTKQELFQLAWETDYLGEDKTINVHIGNIRKKLLAISQEEWIETVWGIGFRIHPKHL</sequence>
<gene>
    <name evidence="10" type="ORF">HZY91_01620</name>
</gene>
<dbReference type="Pfam" id="PF00486">
    <property type="entry name" value="Trans_reg_C"/>
    <property type="match status" value="1"/>
</dbReference>
<feature type="DNA-binding region" description="OmpR/PhoB-type" evidence="7">
    <location>
        <begin position="130"/>
        <end position="228"/>
    </location>
</feature>
<comment type="caution">
    <text evidence="10">The sequence shown here is derived from an EMBL/GenBank/DDBJ whole genome shotgun (WGS) entry which is preliminary data.</text>
</comment>
<evidence type="ECO:0000256" key="2">
    <source>
        <dbReference type="ARBA" id="ARBA00023012"/>
    </source>
</evidence>
<dbReference type="SMART" id="SM00862">
    <property type="entry name" value="Trans_reg_C"/>
    <property type="match status" value="1"/>
</dbReference>
<proteinExistence type="predicted"/>
<dbReference type="PROSITE" id="PS51755">
    <property type="entry name" value="OMPR_PHOB"/>
    <property type="match status" value="1"/>
</dbReference>
<evidence type="ECO:0000256" key="5">
    <source>
        <dbReference type="ARBA" id="ARBA00023163"/>
    </source>
</evidence>
<dbReference type="InterPro" id="IPR001867">
    <property type="entry name" value="OmpR/PhoB-type_DNA-bd"/>
</dbReference>
<dbReference type="RefSeq" id="WP_197114051.1">
    <property type="nucleotide sequence ID" value="NZ_JACBXQ010000001.1"/>
</dbReference>
<dbReference type="Proteomes" id="UP000721415">
    <property type="component" value="Unassembled WGS sequence"/>
</dbReference>
<dbReference type="PROSITE" id="PS50110">
    <property type="entry name" value="RESPONSE_REGULATORY"/>
    <property type="match status" value="1"/>
</dbReference>
<keyword evidence="5" id="KW-0804">Transcription</keyword>
<dbReference type="Pfam" id="PF00072">
    <property type="entry name" value="Response_reg"/>
    <property type="match status" value="1"/>
</dbReference>
<evidence type="ECO:0000256" key="3">
    <source>
        <dbReference type="ARBA" id="ARBA00023015"/>
    </source>
</evidence>
<dbReference type="InterPro" id="IPR036388">
    <property type="entry name" value="WH-like_DNA-bd_sf"/>
</dbReference>
<dbReference type="Gene3D" id="1.10.10.10">
    <property type="entry name" value="Winged helix-like DNA-binding domain superfamily/Winged helix DNA-binding domain"/>
    <property type="match status" value="1"/>
</dbReference>
<keyword evidence="1 6" id="KW-0597">Phosphoprotein</keyword>
<keyword evidence="11" id="KW-1185">Reference proteome</keyword>
<dbReference type="SMART" id="SM00448">
    <property type="entry name" value="REC"/>
    <property type="match status" value="1"/>
</dbReference>
<evidence type="ECO:0000313" key="10">
    <source>
        <dbReference type="EMBL" id="MBG9985588.1"/>
    </source>
</evidence>
<dbReference type="Gene3D" id="3.40.50.2300">
    <property type="match status" value="1"/>
</dbReference>
<dbReference type="InterPro" id="IPR039420">
    <property type="entry name" value="WalR-like"/>
</dbReference>
<evidence type="ECO:0000259" key="8">
    <source>
        <dbReference type="PROSITE" id="PS50110"/>
    </source>
</evidence>
<evidence type="ECO:0000313" key="11">
    <source>
        <dbReference type="Proteomes" id="UP000721415"/>
    </source>
</evidence>
<keyword evidence="4 7" id="KW-0238">DNA-binding</keyword>
<evidence type="ECO:0000256" key="1">
    <source>
        <dbReference type="ARBA" id="ARBA00022553"/>
    </source>
</evidence>
<dbReference type="PANTHER" id="PTHR48111">
    <property type="entry name" value="REGULATOR OF RPOS"/>
    <property type="match status" value="1"/>
</dbReference>
<evidence type="ECO:0000256" key="6">
    <source>
        <dbReference type="PROSITE-ProRule" id="PRU00169"/>
    </source>
</evidence>
<keyword evidence="2" id="KW-0902">Two-component regulatory system</keyword>
<feature type="modified residue" description="4-aspartylphosphate" evidence="6">
    <location>
        <position position="52"/>
    </location>
</feature>
<evidence type="ECO:0000256" key="7">
    <source>
        <dbReference type="PROSITE-ProRule" id="PRU01091"/>
    </source>
</evidence>
<organism evidence="10 11">
    <name type="scientific">Facklamia lactis</name>
    <dbReference type="NCBI Taxonomy" id="2749967"/>
    <lineage>
        <taxon>Bacteria</taxon>
        <taxon>Bacillati</taxon>
        <taxon>Bacillota</taxon>
        <taxon>Bacilli</taxon>
        <taxon>Lactobacillales</taxon>
        <taxon>Aerococcaceae</taxon>
        <taxon>Facklamia</taxon>
    </lineage>
</organism>
<feature type="domain" description="Response regulatory" evidence="8">
    <location>
        <begin position="3"/>
        <end position="118"/>
    </location>
</feature>
<keyword evidence="3" id="KW-0805">Transcription regulation</keyword>
<dbReference type="CDD" id="cd00383">
    <property type="entry name" value="trans_reg_C"/>
    <property type="match status" value="1"/>
</dbReference>
<dbReference type="SUPFAM" id="SSF52172">
    <property type="entry name" value="CheY-like"/>
    <property type="match status" value="1"/>
</dbReference>
<dbReference type="CDD" id="cd17574">
    <property type="entry name" value="REC_OmpR"/>
    <property type="match status" value="1"/>
</dbReference>
<dbReference type="EMBL" id="JACBXQ010000001">
    <property type="protein sequence ID" value="MBG9985588.1"/>
    <property type="molecule type" value="Genomic_DNA"/>
</dbReference>
<dbReference type="InterPro" id="IPR001789">
    <property type="entry name" value="Sig_transdc_resp-reg_receiver"/>
</dbReference>
<name>A0ABS0LN66_9LACT</name>
<reference evidence="10 11" key="1">
    <citation type="submission" date="2020-07" db="EMBL/GenBank/DDBJ databases">
        <title>Facklamia lactis sp. nov., isolated from raw milk.</title>
        <authorList>
            <person name="Doll E.V."/>
            <person name="Huptas C."/>
            <person name="Staib L."/>
            <person name="Wenning M."/>
            <person name="Scherer S."/>
        </authorList>
    </citation>
    <scope>NUCLEOTIDE SEQUENCE [LARGE SCALE GENOMIC DNA]</scope>
    <source>
        <strain evidence="10 11">DSM 111018</strain>
    </source>
</reference>
<accession>A0ABS0LN66</accession>
<evidence type="ECO:0000256" key="4">
    <source>
        <dbReference type="ARBA" id="ARBA00023125"/>
    </source>
</evidence>
<feature type="domain" description="OmpR/PhoB-type" evidence="9">
    <location>
        <begin position="130"/>
        <end position="228"/>
    </location>
</feature>
<evidence type="ECO:0000259" key="9">
    <source>
        <dbReference type="PROSITE" id="PS51755"/>
    </source>
</evidence>
<protein>
    <submittedName>
        <fullName evidence="10">Response regulator transcription factor</fullName>
    </submittedName>
</protein>
<dbReference type="InterPro" id="IPR011006">
    <property type="entry name" value="CheY-like_superfamily"/>
</dbReference>
<dbReference type="PANTHER" id="PTHR48111:SF2">
    <property type="entry name" value="RESPONSE REGULATOR SAER"/>
    <property type="match status" value="1"/>
</dbReference>